<evidence type="ECO:0000313" key="8">
    <source>
        <dbReference type="Proteomes" id="UP000236319"/>
    </source>
</evidence>
<name>A0A2H6KEM5_9APIC</name>
<organism evidence="7 8">
    <name type="scientific">Babesia ovata</name>
    <dbReference type="NCBI Taxonomy" id="189622"/>
    <lineage>
        <taxon>Eukaryota</taxon>
        <taxon>Sar</taxon>
        <taxon>Alveolata</taxon>
        <taxon>Apicomplexa</taxon>
        <taxon>Aconoidasida</taxon>
        <taxon>Piroplasmida</taxon>
        <taxon>Babesiidae</taxon>
        <taxon>Babesia</taxon>
    </lineage>
</organism>
<dbReference type="PANTHER" id="PTHR13317">
    <property type="entry name" value="TRANSMEMBRANE ANTERIOR POSTERIOR TRANSFORMATION PROTEIN 1 HOMOLOG"/>
    <property type="match status" value="1"/>
</dbReference>
<evidence type="ECO:0000256" key="5">
    <source>
        <dbReference type="ARBA" id="ARBA00023136"/>
    </source>
</evidence>
<evidence type="ECO:0000256" key="6">
    <source>
        <dbReference type="SAM" id="MobiDB-lite"/>
    </source>
</evidence>
<feature type="region of interest" description="Disordered" evidence="6">
    <location>
        <begin position="395"/>
        <end position="419"/>
    </location>
</feature>
<protein>
    <submittedName>
        <fullName evidence="7">Uncharacterized protein</fullName>
    </submittedName>
</protein>
<feature type="compositionally biased region" description="Polar residues" evidence="6">
    <location>
        <begin position="395"/>
        <end position="407"/>
    </location>
</feature>
<accession>A0A2H6KEM5</accession>
<comment type="subcellular location">
    <subcellularLocation>
        <location evidence="1">Membrane</location>
        <topology evidence="1">Multi-pass membrane protein</topology>
    </subcellularLocation>
</comment>
<sequence length="525" mass="59066">MTGFWLSLADFVCMEIQGFPFTYKDYTTVSEDERKESTTSASQTVNRSSPHTDAFEETIVDPLHSIPQNSLKHVLKLPKYFEQIMWYSFSVCVDALLFELTLMPIQAVGTIMYVGQKWMMWLKTFYKKNFTGLYVRGSGNVVLLHSNFGTNCDCVGDSDEPFTTCHYHPKRWNLKGGFEDFCGIKCAKTADSTVKNYVGTKTIMTVDATEKLASDQIQPHEAEMHVLLGNDHPRIGHERLHAHSKNRKPVTSLLSKPKGVNNVDLLDGLSHEDAFLINPNEACGAARFMALVLAVIIISRIDTSRVYHNIRGQPFFKLYVIFNMLEICERLCRSFGRDCTDTLLRAAMKMYKSSSRFNLRMALMLNSRQLQEKADNVEQSANRRSWESTVTVNESASFGRQSGIPNNDESEQPIGDSHDSCEPHISVHQIEANGAVPPSSPICFGEMANTPCLMDPSICKSTEVLKLPHLGETLAQNSQNYIKRFLGTSKDTLPDSVNHESSKDGQQWGSIFIEFCVCYILGTKP</sequence>
<keyword evidence="4" id="KW-1133">Transmembrane helix</keyword>
<evidence type="ECO:0000256" key="2">
    <source>
        <dbReference type="ARBA" id="ARBA00008803"/>
    </source>
</evidence>
<evidence type="ECO:0000256" key="1">
    <source>
        <dbReference type="ARBA" id="ARBA00004141"/>
    </source>
</evidence>
<keyword evidence="3" id="KW-0812">Transmembrane</keyword>
<evidence type="ECO:0000256" key="4">
    <source>
        <dbReference type="ARBA" id="ARBA00022989"/>
    </source>
</evidence>
<reference evidence="7 8" key="1">
    <citation type="journal article" date="2017" name="BMC Genomics">
        <title>Whole-genome assembly of Babesia ovata and comparative genomics between closely related pathogens.</title>
        <authorList>
            <person name="Yamagishi J."/>
            <person name="Asada M."/>
            <person name="Hakimi H."/>
            <person name="Tanaka T.Q."/>
            <person name="Sugimoto C."/>
            <person name="Kawazu S."/>
        </authorList>
    </citation>
    <scope>NUCLEOTIDE SEQUENCE [LARGE SCALE GENOMIC DNA]</scope>
    <source>
        <strain evidence="7 8">Miyake</strain>
    </source>
</reference>
<dbReference type="RefSeq" id="XP_028867693.1">
    <property type="nucleotide sequence ID" value="XM_029011860.1"/>
</dbReference>
<dbReference type="EMBL" id="BDSA01000003">
    <property type="protein sequence ID" value="GBE61450.1"/>
    <property type="molecule type" value="Genomic_DNA"/>
</dbReference>
<dbReference type="PANTHER" id="PTHR13317:SF4">
    <property type="entry name" value="TRANSMEMBRANE ANTERIOR POSTERIOR TRANSFORMATION PROTEIN 1 HOMOLOG"/>
    <property type="match status" value="1"/>
</dbReference>
<keyword evidence="8" id="KW-1185">Reference proteome</keyword>
<dbReference type="AlphaFoldDB" id="A0A2H6KEM5"/>
<proteinExistence type="inferred from homology"/>
<dbReference type="VEuPathDB" id="PiroplasmaDB:BOVATA_029430"/>
<gene>
    <name evidence="7" type="ORF">BOVATA_029430</name>
</gene>
<evidence type="ECO:0000313" key="7">
    <source>
        <dbReference type="EMBL" id="GBE61450.1"/>
    </source>
</evidence>
<dbReference type="GO" id="GO:0005789">
    <property type="term" value="C:endoplasmic reticulum membrane"/>
    <property type="evidence" value="ECO:0007669"/>
    <property type="project" value="TreeGrafter"/>
</dbReference>
<evidence type="ECO:0000256" key="3">
    <source>
        <dbReference type="ARBA" id="ARBA00022692"/>
    </source>
</evidence>
<comment type="caution">
    <text evidence="7">The sequence shown here is derived from an EMBL/GenBank/DDBJ whole genome shotgun (WGS) entry which is preliminary data.</text>
</comment>
<dbReference type="Pfam" id="PF05346">
    <property type="entry name" value="DUF747"/>
    <property type="match status" value="1"/>
</dbReference>
<dbReference type="Proteomes" id="UP000236319">
    <property type="component" value="Unassembled WGS sequence"/>
</dbReference>
<dbReference type="OrthoDB" id="29023at2759"/>
<keyword evidence="5" id="KW-0472">Membrane</keyword>
<comment type="similarity">
    <text evidence="2">Belongs to the TAPT1 family.</text>
</comment>
<dbReference type="InterPro" id="IPR008010">
    <property type="entry name" value="Tatp1"/>
</dbReference>
<dbReference type="GeneID" id="39875220"/>